<feature type="compositionally biased region" description="Pro residues" evidence="1">
    <location>
        <begin position="62"/>
        <end position="73"/>
    </location>
</feature>
<gene>
    <name evidence="2" type="ORF">Tdes44962_MAKER10521</name>
</gene>
<comment type="caution">
    <text evidence="2">The sequence shown here is derived from an EMBL/GenBank/DDBJ whole genome shotgun (WGS) entry which is preliminary data.</text>
</comment>
<organism evidence="2 3">
    <name type="scientific">Teratosphaeria destructans</name>
    <dbReference type="NCBI Taxonomy" id="418781"/>
    <lineage>
        <taxon>Eukaryota</taxon>
        <taxon>Fungi</taxon>
        <taxon>Dikarya</taxon>
        <taxon>Ascomycota</taxon>
        <taxon>Pezizomycotina</taxon>
        <taxon>Dothideomycetes</taxon>
        <taxon>Dothideomycetidae</taxon>
        <taxon>Mycosphaerellales</taxon>
        <taxon>Teratosphaeriaceae</taxon>
        <taxon>Teratosphaeria</taxon>
    </lineage>
</organism>
<feature type="region of interest" description="Disordered" evidence="1">
    <location>
        <begin position="1"/>
        <end position="91"/>
    </location>
</feature>
<dbReference type="EMBL" id="RIBY02000317">
    <property type="protein sequence ID" value="KAH9844534.1"/>
    <property type="molecule type" value="Genomic_DNA"/>
</dbReference>
<feature type="compositionally biased region" description="Low complexity" evidence="1">
    <location>
        <begin position="39"/>
        <end position="58"/>
    </location>
</feature>
<dbReference type="AlphaFoldDB" id="A0A9W7W5Z9"/>
<reference evidence="2 3" key="1">
    <citation type="journal article" date="2018" name="IMA Fungus">
        <title>IMA Genome-F 10: Nine draft genome sequences of Claviceps purpurea s.lat., including C. arundinis, C. humidiphila, and C. cf. spartinae, pseudomolecules for the pitch canker pathogen Fusarium circinatum, draft genome of Davidsoniella eucalypti, Grosmannia galeiformis, Quambalaria eucalypti, and Teratosphaeria destructans.</title>
        <authorList>
            <person name="Wingfield B.D."/>
            <person name="Liu M."/>
            <person name="Nguyen H.D."/>
            <person name="Lane F.A."/>
            <person name="Morgan S.W."/>
            <person name="De Vos L."/>
            <person name="Wilken P.M."/>
            <person name="Duong T.A."/>
            <person name="Aylward J."/>
            <person name="Coetzee M.P."/>
            <person name="Dadej K."/>
            <person name="De Beer Z.W."/>
            <person name="Findlay W."/>
            <person name="Havenga M."/>
            <person name="Kolarik M."/>
            <person name="Menzies J.G."/>
            <person name="Naidoo K."/>
            <person name="Pochopski O."/>
            <person name="Shoukouhi P."/>
            <person name="Santana Q.C."/>
            <person name="Seifert K.A."/>
            <person name="Soal N."/>
            <person name="Steenkamp E.T."/>
            <person name="Tatham C.T."/>
            <person name="van der Nest M.A."/>
            <person name="Wingfield M.J."/>
        </authorList>
    </citation>
    <scope>NUCLEOTIDE SEQUENCE [LARGE SCALE GENOMIC DNA]</scope>
    <source>
        <strain evidence="2">CMW44962</strain>
    </source>
</reference>
<accession>A0A9W7W5Z9</accession>
<protein>
    <submittedName>
        <fullName evidence="2">Uncharacterized protein</fullName>
    </submittedName>
</protein>
<sequence length="91" mass="9682">MIPRPAAVSTQSESPPPPPPPPPPDPGAADDFTAHIDADAPAPRVSRPVPVHPRNPVADIPPLHPRPSRPIYPYPAEWSFDADASRVPPVV</sequence>
<reference evidence="2 3" key="2">
    <citation type="journal article" date="2021" name="Curr. Genet.">
        <title>Genetic response to nitrogen starvation in the aggressive Eucalyptus foliar pathogen Teratosphaeria destructans.</title>
        <authorList>
            <person name="Havenga M."/>
            <person name="Wingfield B.D."/>
            <person name="Wingfield M.J."/>
            <person name="Dreyer L.L."/>
            <person name="Roets F."/>
            <person name="Aylward J."/>
        </authorList>
    </citation>
    <scope>NUCLEOTIDE SEQUENCE [LARGE SCALE GENOMIC DNA]</scope>
    <source>
        <strain evidence="2">CMW44962</strain>
    </source>
</reference>
<evidence type="ECO:0000313" key="3">
    <source>
        <dbReference type="Proteomes" id="UP001138500"/>
    </source>
</evidence>
<name>A0A9W7W5Z9_9PEZI</name>
<feature type="compositionally biased region" description="Pro residues" evidence="1">
    <location>
        <begin position="14"/>
        <end position="26"/>
    </location>
</feature>
<evidence type="ECO:0000313" key="2">
    <source>
        <dbReference type="EMBL" id="KAH9844534.1"/>
    </source>
</evidence>
<keyword evidence="3" id="KW-1185">Reference proteome</keyword>
<proteinExistence type="predicted"/>
<evidence type="ECO:0000256" key="1">
    <source>
        <dbReference type="SAM" id="MobiDB-lite"/>
    </source>
</evidence>
<dbReference type="Proteomes" id="UP001138500">
    <property type="component" value="Unassembled WGS sequence"/>
</dbReference>